<comment type="caution">
    <text evidence="2">The sequence shown here is derived from an EMBL/GenBank/DDBJ whole genome shotgun (WGS) entry which is preliminary data.</text>
</comment>
<keyword evidence="3" id="KW-1185">Reference proteome</keyword>
<feature type="compositionally biased region" description="Polar residues" evidence="1">
    <location>
        <begin position="308"/>
        <end position="323"/>
    </location>
</feature>
<proteinExistence type="predicted"/>
<reference evidence="2" key="2">
    <citation type="submission" date="2023-07" db="EMBL/GenBank/DDBJ databases">
        <authorList>
            <consortium name="Lawrence Berkeley National Laboratory"/>
            <person name="Haridas S."/>
            <person name="Hensen N."/>
            <person name="Bonometti L."/>
            <person name="Westerberg I."/>
            <person name="Brannstrom I.O."/>
            <person name="Guillou S."/>
            <person name="Cros-Aarteil S."/>
            <person name="Calhoun S."/>
            <person name="Kuo A."/>
            <person name="Mondo S."/>
            <person name="Pangilinan J."/>
            <person name="Riley R."/>
            <person name="LaButti K."/>
            <person name="Andreopoulos B."/>
            <person name="Lipzen A."/>
            <person name="Chen C."/>
            <person name="Yanf M."/>
            <person name="Daum C."/>
            <person name="Ng V."/>
            <person name="Clum A."/>
            <person name="Steindorff A."/>
            <person name="Ohm R."/>
            <person name="Martin F."/>
            <person name="Silar P."/>
            <person name="Natvig D."/>
            <person name="Lalanne C."/>
            <person name="Gautier V."/>
            <person name="Ament-velasquez S.L."/>
            <person name="Kruys A."/>
            <person name="Hutchinson M.I."/>
            <person name="Powell A.J."/>
            <person name="Barry K."/>
            <person name="Miller A.N."/>
            <person name="Grigoriev I.V."/>
            <person name="Debuchy R."/>
            <person name="Gladieux P."/>
            <person name="Thoren M.H."/>
            <person name="Johannesson H."/>
        </authorList>
    </citation>
    <scope>NUCLEOTIDE SEQUENCE</scope>
    <source>
        <strain evidence="2">FGSC 1904</strain>
    </source>
</reference>
<dbReference type="Proteomes" id="UP001281003">
    <property type="component" value="Unassembled WGS sequence"/>
</dbReference>
<evidence type="ECO:0000256" key="1">
    <source>
        <dbReference type="SAM" id="MobiDB-lite"/>
    </source>
</evidence>
<feature type="compositionally biased region" description="Polar residues" evidence="1">
    <location>
        <begin position="385"/>
        <end position="407"/>
    </location>
</feature>
<evidence type="ECO:0000313" key="3">
    <source>
        <dbReference type="Proteomes" id="UP001281003"/>
    </source>
</evidence>
<accession>A0AAE0P995</accession>
<name>A0AAE0P995_SORBR</name>
<protein>
    <submittedName>
        <fullName evidence="2">Uncharacterized protein</fullName>
    </submittedName>
</protein>
<dbReference type="AlphaFoldDB" id="A0AAE0P995"/>
<reference evidence="2" key="1">
    <citation type="journal article" date="2023" name="Mol. Phylogenet. Evol.">
        <title>Genome-scale phylogeny and comparative genomics of the fungal order Sordariales.</title>
        <authorList>
            <person name="Hensen N."/>
            <person name="Bonometti L."/>
            <person name="Westerberg I."/>
            <person name="Brannstrom I.O."/>
            <person name="Guillou S."/>
            <person name="Cros-Aarteil S."/>
            <person name="Calhoun S."/>
            <person name="Haridas S."/>
            <person name="Kuo A."/>
            <person name="Mondo S."/>
            <person name="Pangilinan J."/>
            <person name="Riley R."/>
            <person name="LaButti K."/>
            <person name="Andreopoulos B."/>
            <person name="Lipzen A."/>
            <person name="Chen C."/>
            <person name="Yan M."/>
            <person name="Daum C."/>
            <person name="Ng V."/>
            <person name="Clum A."/>
            <person name="Steindorff A."/>
            <person name="Ohm R.A."/>
            <person name="Martin F."/>
            <person name="Silar P."/>
            <person name="Natvig D.O."/>
            <person name="Lalanne C."/>
            <person name="Gautier V."/>
            <person name="Ament-Velasquez S.L."/>
            <person name="Kruys A."/>
            <person name="Hutchinson M.I."/>
            <person name="Powell A.J."/>
            <person name="Barry K."/>
            <person name="Miller A.N."/>
            <person name="Grigoriev I.V."/>
            <person name="Debuchy R."/>
            <person name="Gladieux P."/>
            <person name="Hiltunen Thoren M."/>
            <person name="Johannesson H."/>
        </authorList>
    </citation>
    <scope>NUCLEOTIDE SEQUENCE</scope>
    <source>
        <strain evidence="2">FGSC 1904</strain>
    </source>
</reference>
<dbReference type="EMBL" id="JAUTDP010000010">
    <property type="protein sequence ID" value="KAK3395697.1"/>
    <property type="molecule type" value="Genomic_DNA"/>
</dbReference>
<organism evidence="2 3">
    <name type="scientific">Sordaria brevicollis</name>
    <dbReference type="NCBI Taxonomy" id="83679"/>
    <lineage>
        <taxon>Eukaryota</taxon>
        <taxon>Fungi</taxon>
        <taxon>Dikarya</taxon>
        <taxon>Ascomycota</taxon>
        <taxon>Pezizomycotina</taxon>
        <taxon>Sordariomycetes</taxon>
        <taxon>Sordariomycetidae</taxon>
        <taxon>Sordariales</taxon>
        <taxon>Sordariaceae</taxon>
        <taxon>Sordaria</taxon>
    </lineage>
</organism>
<evidence type="ECO:0000313" key="2">
    <source>
        <dbReference type="EMBL" id="KAK3395697.1"/>
    </source>
</evidence>
<gene>
    <name evidence="2" type="ORF">B0T20DRAFT_43407</name>
</gene>
<feature type="region of interest" description="Disordered" evidence="1">
    <location>
        <begin position="299"/>
        <end position="338"/>
    </location>
</feature>
<sequence>MTQQIRPELFKGVTKKSKYTRFDYQRYSDSVPSVVPVGHGSIGKVEVDCRFLFSKSKWGHMGLDMGNDLAKFPAGILYLDMVFRQPQDCKLQSATVAVTLGKDEDGAGQEEIPISMTEFYGPGQLRGPRQSVQSKRVRQFMPHVEVLGYGAGGAGISTEETRHITDRWGFSGHLRCAPGSLTYNRLEWDLDESFLEERPSHGNVFHTAFAIGHNAKAFHMTVEVKGKLARKRDQFKHTMNRLKFGGVRARPHDTAAVKFQWSHGYSPSMWLDSIAQGLPYAMEEENMRSVPIEVPEPQPAFFRPVMNSDPTTNPTTSAISPQRQNDEAAPATHDGTSDHMMFSQLQTTARPQLTGLSRALPHLTPSTPENMARAAGFELDLTSATPQQLESPLSLQRSEISSGTTLVESSQESESGEESGPTHRMTSRSMCTQLERLRTGDCSSKGIKRKEVKFSNSEPTMKAGFIVGLICWLQGGLTVWDLFAAMLGFVAYPDPSAWPRDQRGSETPEVLARGEDRKIEAPAWSKKPWLEDLDGDTAVMVQNGTEQTFGGKKDEWECRY</sequence>
<feature type="region of interest" description="Disordered" evidence="1">
    <location>
        <begin position="385"/>
        <end position="431"/>
    </location>
</feature>